<dbReference type="Proteomes" id="UP001595897">
    <property type="component" value="Unassembled WGS sequence"/>
</dbReference>
<evidence type="ECO:0000256" key="6">
    <source>
        <dbReference type="SAM" id="SignalP"/>
    </source>
</evidence>
<protein>
    <submittedName>
        <fullName evidence="7">C-type cytochrome</fullName>
    </submittedName>
</protein>
<dbReference type="RefSeq" id="WP_382406506.1">
    <property type="nucleotide sequence ID" value="NZ_JBHSGU010000002.1"/>
</dbReference>
<dbReference type="PRINTS" id="PR00608">
    <property type="entry name" value="CYTCHROMECII"/>
</dbReference>
<evidence type="ECO:0000256" key="2">
    <source>
        <dbReference type="ARBA" id="ARBA00022617"/>
    </source>
</evidence>
<dbReference type="PROSITE" id="PS51009">
    <property type="entry name" value="CYTCII"/>
    <property type="match status" value="1"/>
</dbReference>
<keyword evidence="6" id="KW-0732">Signal</keyword>
<keyword evidence="8" id="KW-1185">Reference proteome</keyword>
<gene>
    <name evidence="7" type="ORF">ACFO4O_06075</name>
</gene>
<evidence type="ECO:0000313" key="7">
    <source>
        <dbReference type="EMBL" id="MFC4699720.1"/>
    </source>
</evidence>
<keyword evidence="4" id="KW-0249">Electron transport</keyword>
<keyword evidence="3" id="KW-0479">Metal-binding</keyword>
<dbReference type="Gene3D" id="1.20.120.10">
    <property type="entry name" value="Cytochrome c/b562"/>
    <property type="match status" value="1"/>
</dbReference>
<dbReference type="SUPFAM" id="SSF47175">
    <property type="entry name" value="Cytochromes"/>
    <property type="match status" value="1"/>
</dbReference>
<dbReference type="Pfam" id="PF01322">
    <property type="entry name" value="Cytochrom_C_2"/>
    <property type="match status" value="1"/>
</dbReference>
<keyword evidence="1" id="KW-0813">Transport</keyword>
<proteinExistence type="predicted"/>
<keyword evidence="2" id="KW-0349">Heme</keyword>
<organism evidence="7 8">
    <name type="scientific">Glaciecola siphonariae</name>
    <dbReference type="NCBI Taxonomy" id="521012"/>
    <lineage>
        <taxon>Bacteria</taxon>
        <taxon>Pseudomonadati</taxon>
        <taxon>Pseudomonadota</taxon>
        <taxon>Gammaproteobacteria</taxon>
        <taxon>Alteromonadales</taxon>
        <taxon>Alteromonadaceae</taxon>
        <taxon>Glaciecola</taxon>
    </lineage>
</organism>
<evidence type="ECO:0000256" key="4">
    <source>
        <dbReference type="ARBA" id="ARBA00022982"/>
    </source>
</evidence>
<dbReference type="InterPro" id="IPR015984">
    <property type="entry name" value="Cyt_c_prime_subgr"/>
</dbReference>
<reference evidence="8" key="1">
    <citation type="journal article" date="2019" name="Int. J. Syst. Evol. Microbiol.">
        <title>The Global Catalogue of Microorganisms (GCM) 10K type strain sequencing project: providing services to taxonomists for standard genome sequencing and annotation.</title>
        <authorList>
            <consortium name="The Broad Institute Genomics Platform"/>
            <consortium name="The Broad Institute Genome Sequencing Center for Infectious Disease"/>
            <person name="Wu L."/>
            <person name="Ma J."/>
        </authorList>
    </citation>
    <scope>NUCLEOTIDE SEQUENCE [LARGE SCALE GENOMIC DNA]</scope>
    <source>
        <strain evidence="8">KACC 12507</strain>
    </source>
</reference>
<evidence type="ECO:0000313" key="8">
    <source>
        <dbReference type="Proteomes" id="UP001595897"/>
    </source>
</evidence>
<comment type="caution">
    <text evidence="7">The sequence shown here is derived from an EMBL/GenBank/DDBJ whole genome shotgun (WGS) entry which is preliminary data.</text>
</comment>
<evidence type="ECO:0000256" key="5">
    <source>
        <dbReference type="ARBA" id="ARBA00023004"/>
    </source>
</evidence>
<keyword evidence="5" id="KW-0408">Iron</keyword>
<evidence type="ECO:0000256" key="1">
    <source>
        <dbReference type="ARBA" id="ARBA00022448"/>
    </source>
</evidence>
<feature type="chain" id="PRO_5045534966" evidence="6">
    <location>
        <begin position="22"/>
        <end position="155"/>
    </location>
</feature>
<feature type="signal peptide" evidence="6">
    <location>
        <begin position="1"/>
        <end position="21"/>
    </location>
</feature>
<dbReference type="InterPro" id="IPR010980">
    <property type="entry name" value="Cyt_c/b562"/>
</dbReference>
<evidence type="ECO:0000256" key="3">
    <source>
        <dbReference type="ARBA" id="ARBA00022723"/>
    </source>
</evidence>
<dbReference type="PIRSF" id="PIRSF000027">
    <property type="entry name" value="Cytc_c_prime"/>
    <property type="match status" value="1"/>
</dbReference>
<sequence>MKKLISLFALCSILASTAAISQTVETEKQAKATVQFRQAILQLVRSNMGPLGAMAKGNIPYNEQVMIKNSQRIEQLGLMMEDYFAPDTRAFNVETGSKDSIWENQADFYQKAQNMVEAAAAVQKVAIAGDSDDYRKTIGALGATCKACHDDYKKD</sequence>
<name>A0ABV9LTV2_9ALTE</name>
<dbReference type="InterPro" id="IPR012127">
    <property type="entry name" value="Cyt_c_prime"/>
</dbReference>
<dbReference type="EMBL" id="JBHSGU010000002">
    <property type="protein sequence ID" value="MFC4699720.1"/>
    <property type="molecule type" value="Genomic_DNA"/>
</dbReference>
<accession>A0ABV9LTV2</accession>
<dbReference type="InterPro" id="IPR002321">
    <property type="entry name" value="Cyt_c_II"/>
</dbReference>